<sequence>MAEIKKAVIIGVGMVAQTHLDAIAASDTVNLHGVLSRHYERSKSFHEGAERQLGVRLRHYHDVEEIAADPAVDFVIVLTPPNVREEIIAPLARAGKHILLEKPVARNTHEAKMIVDLCQDHDVSLGIVFQLRMRAAYQSAVQLVAGSKLGALGICEISVPWWRPQTYYDEPGRGTYGRDGGGVLLTQAIHTIDMALSLTGPAKSVQAMAVTSRFHQMEAEDFVTAGIEFASGAVGSFMASTASYPGNTETISLYYEKATLRLSSGKLDIIWRDGRTETIASEELSGSGANPMAFSHSLHQAIIEDFAEALIRKRKPAISGEEALQAHALIDAMLQSAKSGKKEAVL</sequence>
<dbReference type="InterPro" id="IPR036291">
    <property type="entry name" value="NAD(P)-bd_dom_sf"/>
</dbReference>
<accession>A0A841M7C8</accession>
<evidence type="ECO:0000259" key="1">
    <source>
        <dbReference type="Pfam" id="PF01408"/>
    </source>
</evidence>
<reference evidence="3 4" key="1">
    <citation type="submission" date="2020-08" db="EMBL/GenBank/DDBJ databases">
        <title>Genomic Encyclopedia of Type Strains, Phase IV (KMG-IV): sequencing the most valuable type-strain genomes for metagenomic binning, comparative biology and taxonomic classification.</title>
        <authorList>
            <person name="Goeker M."/>
        </authorList>
    </citation>
    <scope>NUCLEOTIDE SEQUENCE [LARGE SCALE GENOMIC DNA]</scope>
    <source>
        <strain evidence="3 4">DSM 22336</strain>
    </source>
</reference>
<dbReference type="GO" id="GO:0000166">
    <property type="term" value="F:nucleotide binding"/>
    <property type="evidence" value="ECO:0007669"/>
    <property type="project" value="InterPro"/>
</dbReference>
<dbReference type="SUPFAM" id="SSF51735">
    <property type="entry name" value="NAD(P)-binding Rossmann-fold domains"/>
    <property type="match status" value="1"/>
</dbReference>
<gene>
    <name evidence="3" type="ORF">FHS77_002733</name>
</gene>
<dbReference type="InterPro" id="IPR055170">
    <property type="entry name" value="GFO_IDH_MocA-like_dom"/>
</dbReference>
<name>A0A841M7C8_9HYPH</name>
<dbReference type="Pfam" id="PF01408">
    <property type="entry name" value="GFO_IDH_MocA"/>
    <property type="match status" value="1"/>
</dbReference>
<dbReference type="Proteomes" id="UP000555393">
    <property type="component" value="Unassembled WGS sequence"/>
</dbReference>
<organism evidence="3 4">
    <name type="scientific">Paenochrobactrum gallinarii</name>
    <dbReference type="NCBI Taxonomy" id="643673"/>
    <lineage>
        <taxon>Bacteria</taxon>
        <taxon>Pseudomonadati</taxon>
        <taxon>Pseudomonadota</taxon>
        <taxon>Alphaproteobacteria</taxon>
        <taxon>Hyphomicrobiales</taxon>
        <taxon>Brucellaceae</taxon>
        <taxon>Paenochrobactrum</taxon>
    </lineage>
</organism>
<comment type="caution">
    <text evidence="3">The sequence shown here is derived from an EMBL/GenBank/DDBJ whole genome shotgun (WGS) entry which is preliminary data.</text>
</comment>
<dbReference type="Gene3D" id="3.30.360.10">
    <property type="entry name" value="Dihydrodipicolinate Reductase, domain 2"/>
    <property type="match status" value="1"/>
</dbReference>
<proteinExistence type="predicted"/>
<dbReference type="Pfam" id="PF22725">
    <property type="entry name" value="GFO_IDH_MocA_C3"/>
    <property type="match status" value="1"/>
</dbReference>
<protein>
    <submittedName>
        <fullName evidence="3">Putative dehydrogenase</fullName>
    </submittedName>
</protein>
<evidence type="ECO:0000313" key="4">
    <source>
        <dbReference type="Proteomes" id="UP000555393"/>
    </source>
</evidence>
<evidence type="ECO:0000259" key="2">
    <source>
        <dbReference type="Pfam" id="PF22725"/>
    </source>
</evidence>
<dbReference type="EMBL" id="JACIIU010000018">
    <property type="protein sequence ID" value="MBB6262161.1"/>
    <property type="molecule type" value="Genomic_DNA"/>
</dbReference>
<keyword evidence="4" id="KW-1185">Reference proteome</keyword>
<dbReference type="SUPFAM" id="SSF55347">
    <property type="entry name" value="Glyceraldehyde-3-phosphate dehydrogenase-like, C-terminal domain"/>
    <property type="match status" value="1"/>
</dbReference>
<dbReference type="PANTHER" id="PTHR43249:SF1">
    <property type="entry name" value="D-GLUCOSIDE 3-DEHYDROGENASE"/>
    <property type="match status" value="1"/>
</dbReference>
<dbReference type="Gene3D" id="3.40.50.720">
    <property type="entry name" value="NAD(P)-binding Rossmann-like Domain"/>
    <property type="match status" value="1"/>
</dbReference>
<evidence type="ECO:0000313" key="3">
    <source>
        <dbReference type="EMBL" id="MBB6262161.1"/>
    </source>
</evidence>
<dbReference type="InterPro" id="IPR052515">
    <property type="entry name" value="Gfo/Idh/MocA_Oxidoreductase"/>
</dbReference>
<dbReference type="PANTHER" id="PTHR43249">
    <property type="entry name" value="UDP-N-ACETYL-2-AMINO-2-DEOXY-D-GLUCURONATE OXIDASE"/>
    <property type="match status" value="1"/>
</dbReference>
<feature type="domain" description="GFO/IDH/MocA-like oxidoreductase" evidence="2">
    <location>
        <begin position="137"/>
        <end position="261"/>
    </location>
</feature>
<feature type="domain" description="Gfo/Idh/MocA-like oxidoreductase N-terminal" evidence="1">
    <location>
        <begin position="6"/>
        <end position="125"/>
    </location>
</feature>
<dbReference type="AlphaFoldDB" id="A0A841M7C8"/>
<dbReference type="InterPro" id="IPR000683">
    <property type="entry name" value="Gfo/Idh/MocA-like_OxRdtase_N"/>
</dbReference>
<dbReference type="RefSeq" id="WP_184224197.1">
    <property type="nucleotide sequence ID" value="NZ_JACIIU010000018.1"/>
</dbReference>